<comment type="subcellular location">
    <subcellularLocation>
        <location evidence="1">Nucleus</location>
    </subcellularLocation>
</comment>
<reference evidence="13" key="1">
    <citation type="submission" date="2022-11" db="UniProtKB">
        <authorList>
            <consortium name="WormBaseParasite"/>
        </authorList>
    </citation>
    <scope>IDENTIFICATION</scope>
</reference>
<dbReference type="PANTHER" id="PTHR10682:SF10">
    <property type="entry name" value="POLYNUCLEOTIDE ADENYLYLTRANSFERASE"/>
    <property type="match status" value="1"/>
</dbReference>
<keyword evidence="12" id="KW-1185">Reference proteome</keyword>
<dbReference type="AlphaFoldDB" id="A0A914M2Y8"/>
<keyword evidence="7" id="KW-0067">ATP-binding</keyword>
<dbReference type="InterPro" id="IPR043519">
    <property type="entry name" value="NT_sf"/>
</dbReference>
<dbReference type="Proteomes" id="UP000887563">
    <property type="component" value="Unplaced"/>
</dbReference>
<evidence type="ECO:0000313" key="12">
    <source>
        <dbReference type="Proteomes" id="UP000887563"/>
    </source>
</evidence>
<evidence type="ECO:0000256" key="6">
    <source>
        <dbReference type="ARBA" id="ARBA00022741"/>
    </source>
</evidence>
<proteinExistence type="inferred from homology"/>
<evidence type="ECO:0000256" key="5">
    <source>
        <dbReference type="ARBA" id="ARBA00022679"/>
    </source>
</evidence>
<evidence type="ECO:0000256" key="2">
    <source>
        <dbReference type="ARBA" id="ARBA00010912"/>
    </source>
</evidence>
<dbReference type="SUPFAM" id="SSF81631">
    <property type="entry name" value="PAP/OAS1 substrate-binding domain"/>
    <property type="match status" value="1"/>
</dbReference>
<dbReference type="GO" id="GO:0005634">
    <property type="term" value="C:nucleus"/>
    <property type="evidence" value="ECO:0007669"/>
    <property type="project" value="UniProtKB-SubCell"/>
</dbReference>
<feature type="domain" description="Poly(A) polymerase central" evidence="11">
    <location>
        <begin position="865"/>
        <end position="930"/>
    </location>
</feature>
<organism evidence="12 13">
    <name type="scientific">Meloidogyne incognita</name>
    <name type="common">Southern root-knot nematode worm</name>
    <name type="synonym">Oxyuris incognita</name>
    <dbReference type="NCBI Taxonomy" id="6306"/>
    <lineage>
        <taxon>Eukaryota</taxon>
        <taxon>Metazoa</taxon>
        <taxon>Ecdysozoa</taxon>
        <taxon>Nematoda</taxon>
        <taxon>Chromadorea</taxon>
        <taxon>Rhabditida</taxon>
        <taxon>Tylenchina</taxon>
        <taxon>Tylenchomorpha</taxon>
        <taxon>Tylenchoidea</taxon>
        <taxon>Meloidogynidae</taxon>
        <taxon>Meloidogyninae</taxon>
        <taxon>Meloidogyne</taxon>
        <taxon>Meloidogyne incognita group</taxon>
    </lineage>
</organism>
<name>A0A914M2Y8_MELIC</name>
<dbReference type="GO" id="GO:1990817">
    <property type="term" value="F:poly(A) RNA polymerase activity"/>
    <property type="evidence" value="ECO:0007669"/>
    <property type="project" value="UniProtKB-EC"/>
</dbReference>
<keyword evidence="6" id="KW-0547">Nucleotide-binding</keyword>
<evidence type="ECO:0000259" key="11">
    <source>
        <dbReference type="Pfam" id="PF04928"/>
    </source>
</evidence>
<dbReference type="GO" id="GO:0005524">
    <property type="term" value="F:ATP binding"/>
    <property type="evidence" value="ECO:0007669"/>
    <property type="project" value="UniProtKB-KW"/>
</dbReference>
<evidence type="ECO:0000256" key="4">
    <source>
        <dbReference type="ARBA" id="ARBA00022664"/>
    </source>
</evidence>
<evidence type="ECO:0000256" key="3">
    <source>
        <dbReference type="ARBA" id="ARBA00012388"/>
    </source>
</evidence>
<comment type="similarity">
    <text evidence="2">Belongs to the poly(A) polymerase family.</text>
</comment>
<evidence type="ECO:0000256" key="9">
    <source>
        <dbReference type="ARBA" id="ARBA00048830"/>
    </source>
</evidence>
<sequence>MYDILIPVTDEILENEYIRCPEDDKDITYKEETQLIREYLTEPKDVHIKLINASSLALHYEIKIREIIKPLKDSKLRTKIIEDLLEILKIKDPSEKLCRLYFILDGDIKKILNYEEYEEEWTDYLNKFDLKIYASGPTLESTMYSKENIDITTIDIIFLYDLNKTGLEKIIFNYLEFLIAKYPDMQSFFCNNGRTMEERFGYLMLFKERLINLIGIEQLKKLEMKYPEILRIDFMEKNVTISYYEQYVQHPLDSSISIEAIKSLNTRFLLGKITYQYSLIDIIVEENNYLHNIFKERLDWAINKAYHKFNGGFYSDEKLCFMVEFIKILEKCMKIAITNPNQAALLINIWTGAFCRREQILKKALMEVQELVSSLHFNFLKDLSSQILQKCTQPGMLSKLDLLSPNVTIQEFYEVDKPQVADKNELINNLVDSFKKLNLEEGLSTENNENKIENSKSPFKIKDDKKAEILESNTKSLPEKPEMIEQKINIEKPSTTTKAKLSKKKRDQEKKKNLELKNLEEKSVEEISDNKIEEIEGEGLTSSQSKIINKNTIIKSLGEDTISEDLEDEKLEGAKIEEQKTDKKPIMKHLEDKIIKSSKGKGKANVNKNIKAKHGKKDKKEEINKIIKEDDELTRNNELTVFVENNELIDVLKEKKHWKNIRKSNFIIDRTVSLEEAIADIKRIVELWNKNAFTLISGSYLLNINSVESDVDFIVVLPFNYTDNNGKFVTKIMLDDEFMGSKSECNFDKREECSEKGSLYCVLCESKATSWLRKITTGVSEINATIHNYSFDLAFVAYPWERNSEQILNFIKSEESLNEIDNFILNFTEQFGTNLQFDRFGMINSLSGYRATIRINELIAENKNKFRLVLLTLKLWARNHFIYNGKLGFFSGTSLVILVTKIIVDFNSTKMTIYQILAKFFDVYTYKKINNMFVYIINLGNIKHKIPSKFNKGYWGL</sequence>
<feature type="region of interest" description="Disordered" evidence="10">
    <location>
        <begin position="488"/>
        <end position="514"/>
    </location>
</feature>
<comment type="catalytic activity">
    <reaction evidence="9">
        <text>RNA(n) + ATP = RNA(n)-3'-adenine ribonucleotide + diphosphate</text>
        <dbReference type="Rhea" id="RHEA:11332"/>
        <dbReference type="Rhea" id="RHEA-COMP:14527"/>
        <dbReference type="Rhea" id="RHEA-COMP:17347"/>
        <dbReference type="ChEBI" id="CHEBI:30616"/>
        <dbReference type="ChEBI" id="CHEBI:33019"/>
        <dbReference type="ChEBI" id="CHEBI:140395"/>
        <dbReference type="ChEBI" id="CHEBI:173115"/>
        <dbReference type="EC" id="2.7.7.19"/>
    </reaction>
</comment>
<evidence type="ECO:0000256" key="8">
    <source>
        <dbReference type="ARBA" id="ARBA00023242"/>
    </source>
</evidence>
<dbReference type="PANTHER" id="PTHR10682">
    <property type="entry name" value="POLY A POLYMERASE"/>
    <property type="match status" value="1"/>
</dbReference>
<dbReference type="GO" id="GO:0006397">
    <property type="term" value="P:mRNA processing"/>
    <property type="evidence" value="ECO:0007669"/>
    <property type="project" value="UniProtKB-KW"/>
</dbReference>
<dbReference type="WBParaSite" id="Minc3s01214g21779">
    <property type="protein sequence ID" value="Minc3s01214g21779"/>
    <property type="gene ID" value="Minc3s01214g21779"/>
</dbReference>
<evidence type="ECO:0000313" key="13">
    <source>
        <dbReference type="WBParaSite" id="Minc3s01214g21779"/>
    </source>
</evidence>
<keyword evidence="8" id="KW-0539">Nucleus</keyword>
<dbReference type="InterPro" id="IPR007012">
    <property type="entry name" value="PolA_pol_cen_dom"/>
</dbReference>
<accession>A0A914M2Y8</accession>
<keyword evidence="4" id="KW-0507">mRNA processing</keyword>
<dbReference type="Gene3D" id="1.10.1410.10">
    <property type="match status" value="1"/>
</dbReference>
<evidence type="ECO:0000256" key="10">
    <source>
        <dbReference type="SAM" id="MobiDB-lite"/>
    </source>
</evidence>
<dbReference type="EC" id="2.7.7.19" evidence="3"/>
<evidence type="ECO:0000256" key="7">
    <source>
        <dbReference type="ARBA" id="ARBA00022840"/>
    </source>
</evidence>
<keyword evidence="5" id="KW-0808">Transferase</keyword>
<dbReference type="Pfam" id="PF04928">
    <property type="entry name" value="PAP_central"/>
    <property type="match status" value="1"/>
</dbReference>
<protein>
    <recommendedName>
        <fullName evidence="3">polynucleotide adenylyltransferase</fullName>
        <ecNumber evidence="3">2.7.7.19</ecNumber>
    </recommendedName>
</protein>
<dbReference type="Gene3D" id="3.30.460.10">
    <property type="entry name" value="Beta Polymerase, domain 2"/>
    <property type="match status" value="1"/>
</dbReference>
<evidence type="ECO:0000256" key="1">
    <source>
        <dbReference type="ARBA" id="ARBA00004123"/>
    </source>
</evidence>